<reference evidence="1 2" key="2">
    <citation type="journal article" date="2011" name="Mol. Biol. Evol.">
        <title>Unity in variety--the pan-genome of the Chlamydiae.</title>
        <authorList>
            <person name="Collingro A."/>
            <person name="Tischler P."/>
            <person name="Weinmaier T."/>
            <person name="Penz T."/>
            <person name="Heinz E."/>
            <person name="Brunham R.C."/>
            <person name="Read T.D."/>
            <person name="Bavoil P.M."/>
            <person name="Sachse K."/>
            <person name="Kahane S."/>
            <person name="Friedman M.G."/>
            <person name="Rattei T."/>
            <person name="Myers G.S."/>
            <person name="Horn M."/>
        </authorList>
    </citation>
    <scope>NUCLEOTIDE SEQUENCE [LARGE SCALE GENOMIC DNA]</scope>
    <source>
        <strain evidence="2">ATCC VR-1471 / Z</strain>
    </source>
</reference>
<dbReference type="EMBL" id="FR872582">
    <property type="protein sequence ID" value="CCB89921.1"/>
    <property type="molecule type" value="Genomic_DNA"/>
</dbReference>
<proteinExistence type="predicted"/>
<accession>F8L3Q7</accession>
<protein>
    <submittedName>
        <fullName evidence="1">Uncharacterized protein</fullName>
    </submittedName>
</protein>
<reference key="1">
    <citation type="journal article" date="2011" name="Mol. Biol. Evol.">
        <title>Unity in variety -- the pan-genome of the Chlamydiae.</title>
        <authorList>
            <person name="Collingro A."/>
            <person name="Tischler P."/>
            <person name="Weinmaier T."/>
            <person name="Penz T."/>
            <person name="Heinz E."/>
            <person name="Brunham R.C."/>
            <person name="Read T.D."/>
            <person name="Bavoil P.M."/>
            <person name="Sachse K."/>
            <person name="Kahane S."/>
            <person name="Friedman M.G."/>
            <person name="Rattei T."/>
            <person name="Myers G.S.A."/>
            <person name="Horn M."/>
        </authorList>
    </citation>
    <scope>NUCLEOTIDE SEQUENCE</scope>
    <source>
        <strain>Z</strain>
    </source>
</reference>
<evidence type="ECO:0000313" key="2">
    <source>
        <dbReference type="Proteomes" id="UP000000496"/>
    </source>
</evidence>
<name>F8L3Q7_SIMNZ</name>
<gene>
    <name evidence="1" type="ordered locus">SNE_A20440</name>
</gene>
<dbReference type="KEGG" id="sng:SNE_A20440"/>
<evidence type="ECO:0000313" key="1">
    <source>
        <dbReference type="EMBL" id="CCB89921.1"/>
    </source>
</evidence>
<keyword evidence="2" id="KW-1185">Reference proteome</keyword>
<dbReference type="HOGENOM" id="CLU_3376031_0_0_0"/>
<dbReference type="Proteomes" id="UP000000496">
    <property type="component" value="Chromosome gsn.131"/>
</dbReference>
<sequence>MKGEWDRYFRGKCEESLQLFYAVADKKEKETSAY</sequence>
<organism evidence="1 2">
    <name type="scientific">Simkania negevensis (strain ATCC VR-1471 / DSM 27360 / Z)</name>
    <dbReference type="NCBI Taxonomy" id="331113"/>
    <lineage>
        <taxon>Bacteria</taxon>
        <taxon>Pseudomonadati</taxon>
        <taxon>Chlamydiota</taxon>
        <taxon>Chlamydiia</taxon>
        <taxon>Parachlamydiales</taxon>
        <taxon>Simkaniaceae</taxon>
        <taxon>Simkania</taxon>
    </lineage>
</organism>
<dbReference type="AlphaFoldDB" id="F8L3Q7"/>